<dbReference type="RefSeq" id="WP_171473013.1">
    <property type="nucleotide sequence ID" value="NZ_CP053452.2"/>
</dbReference>
<protein>
    <recommendedName>
        <fullName evidence="5">Methyltransferase domain-containing protein</fullName>
    </recommendedName>
</protein>
<name>A0A6M5YUT8_9BACT</name>
<keyword evidence="1" id="KW-0489">Methyltransferase</keyword>
<evidence type="ECO:0000256" key="3">
    <source>
        <dbReference type="ARBA" id="ARBA00022691"/>
    </source>
</evidence>
<dbReference type="GO" id="GO:0016279">
    <property type="term" value="F:protein-lysine N-methyltransferase activity"/>
    <property type="evidence" value="ECO:0007669"/>
    <property type="project" value="InterPro"/>
</dbReference>
<reference evidence="7" key="1">
    <citation type="submission" date="2020-05" db="EMBL/GenBank/DDBJ databases">
        <title>Frigoriglobus tundricola gen. nov., sp. nov., a psychrotolerant cellulolytic planctomycete of the family Gemmataceae with two divergent copies of 16S rRNA gene.</title>
        <authorList>
            <person name="Kulichevskaya I.S."/>
            <person name="Ivanova A.A."/>
            <person name="Naumoff D.G."/>
            <person name="Beletsky A.V."/>
            <person name="Rijpstra W.I.C."/>
            <person name="Sinninghe Damste J.S."/>
            <person name="Mardanov A.V."/>
            <person name="Ravin N.V."/>
            <person name="Dedysh S.N."/>
        </authorList>
    </citation>
    <scope>NUCLEOTIDE SEQUENCE [LARGE SCALE GENOMIC DNA]</scope>
    <source>
        <strain evidence="7">PL17</strain>
    </source>
</reference>
<dbReference type="PANTHER" id="PTHR13610:SF11">
    <property type="entry name" value="METHYLTRANSFERASE DOMAIN-CONTAINING PROTEIN"/>
    <property type="match status" value="1"/>
</dbReference>
<dbReference type="AlphaFoldDB" id="A0A6M5YUT8"/>
<dbReference type="Gene3D" id="3.40.50.150">
    <property type="entry name" value="Vaccinia Virus protein VP39"/>
    <property type="match status" value="1"/>
</dbReference>
<feature type="domain" description="Methyltransferase" evidence="5">
    <location>
        <begin position="56"/>
        <end position="185"/>
    </location>
</feature>
<keyword evidence="7" id="KW-1185">Reference proteome</keyword>
<sequence length="199" mass="22374">MYKFVAFAALAATALGLVGTGPTTAQDKKLKTEIEVPFVPTNEKVVAAMLKLAQVKEGDTVYDLGCGDGRIVITAVKEFKAKRGLGIDFDPARLKDCEARMKEEKLTAEQTKKLTFKQGDVLKMTPEDFKDVDVVTMYLLPRVNNQLKPILQKGLKPGARVVSHDFDMGEDWKEDKKEEVMSERSYSHTIYLWTIKEKK</sequence>
<feature type="chain" id="PRO_5026809756" description="Methyltransferase domain-containing protein" evidence="4">
    <location>
        <begin position="26"/>
        <end position="199"/>
    </location>
</feature>
<evidence type="ECO:0000256" key="1">
    <source>
        <dbReference type="ARBA" id="ARBA00022603"/>
    </source>
</evidence>
<dbReference type="EMBL" id="CP053452">
    <property type="protein sequence ID" value="QJW97689.1"/>
    <property type="molecule type" value="Genomic_DNA"/>
</dbReference>
<evidence type="ECO:0000313" key="6">
    <source>
        <dbReference type="EMBL" id="QJW97689.1"/>
    </source>
</evidence>
<keyword evidence="4" id="KW-0732">Signal</keyword>
<dbReference type="CDD" id="cd02440">
    <property type="entry name" value="AdoMet_MTases"/>
    <property type="match status" value="1"/>
</dbReference>
<proteinExistence type="predicted"/>
<evidence type="ECO:0000256" key="4">
    <source>
        <dbReference type="SAM" id="SignalP"/>
    </source>
</evidence>
<dbReference type="Pfam" id="PF13847">
    <property type="entry name" value="Methyltransf_31"/>
    <property type="match status" value="1"/>
</dbReference>
<organism evidence="6 7">
    <name type="scientific">Frigoriglobus tundricola</name>
    <dbReference type="NCBI Taxonomy" id="2774151"/>
    <lineage>
        <taxon>Bacteria</taxon>
        <taxon>Pseudomonadati</taxon>
        <taxon>Planctomycetota</taxon>
        <taxon>Planctomycetia</taxon>
        <taxon>Gemmatales</taxon>
        <taxon>Gemmataceae</taxon>
        <taxon>Frigoriglobus</taxon>
    </lineage>
</organism>
<dbReference type="PANTHER" id="PTHR13610">
    <property type="entry name" value="METHYLTRANSFERASE DOMAIN-CONTAINING PROTEIN"/>
    <property type="match status" value="1"/>
</dbReference>
<dbReference type="InterPro" id="IPR029063">
    <property type="entry name" value="SAM-dependent_MTases_sf"/>
</dbReference>
<evidence type="ECO:0000313" key="7">
    <source>
        <dbReference type="Proteomes" id="UP000503447"/>
    </source>
</evidence>
<dbReference type="InterPro" id="IPR025714">
    <property type="entry name" value="Methyltranfer_dom"/>
</dbReference>
<accession>A0A6M5YUT8</accession>
<dbReference type="SUPFAM" id="SSF53335">
    <property type="entry name" value="S-adenosyl-L-methionine-dependent methyltransferases"/>
    <property type="match status" value="1"/>
</dbReference>
<keyword evidence="3" id="KW-0949">S-adenosyl-L-methionine</keyword>
<evidence type="ECO:0000259" key="5">
    <source>
        <dbReference type="Pfam" id="PF13847"/>
    </source>
</evidence>
<dbReference type="KEGG" id="ftj:FTUN_5266"/>
<dbReference type="GO" id="GO:0032259">
    <property type="term" value="P:methylation"/>
    <property type="evidence" value="ECO:0007669"/>
    <property type="project" value="UniProtKB-KW"/>
</dbReference>
<dbReference type="Proteomes" id="UP000503447">
    <property type="component" value="Chromosome"/>
</dbReference>
<feature type="signal peptide" evidence="4">
    <location>
        <begin position="1"/>
        <end position="25"/>
    </location>
</feature>
<keyword evidence="2" id="KW-0808">Transferase</keyword>
<gene>
    <name evidence="6" type="ORF">FTUN_5266</name>
</gene>
<dbReference type="InterPro" id="IPR026170">
    <property type="entry name" value="FAM173A/B"/>
</dbReference>
<evidence type="ECO:0000256" key="2">
    <source>
        <dbReference type="ARBA" id="ARBA00022679"/>
    </source>
</evidence>